<organism evidence="2 3">
    <name type="scientific">Liparis tanakae</name>
    <name type="common">Tanaka's snailfish</name>
    <dbReference type="NCBI Taxonomy" id="230148"/>
    <lineage>
        <taxon>Eukaryota</taxon>
        <taxon>Metazoa</taxon>
        <taxon>Chordata</taxon>
        <taxon>Craniata</taxon>
        <taxon>Vertebrata</taxon>
        <taxon>Euteleostomi</taxon>
        <taxon>Actinopterygii</taxon>
        <taxon>Neopterygii</taxon>
        <taxon>Teleostei</taxon>
        <taxon>Neoteleostei</taxon>
        <taxon>Acanthomorphata</taxon>
        <taxon>Eupercaria</taxon>
        <taxon>Perciformes</taxon>
        <taxon>Cottioidei</taxon>
        <taxon>Cottales</taxon>
        <taxon>Liparidae</taxon>
        <taxon>Liparis</taxon>
    </lineage>
</organism>
<dbReference type="Proteomes" id="UP000314294">
    <property type="component" value="Unassembled WGS sequence"/>
</dbReference>
<dbReference type="AlphaFoldDB" id="A0A4Z2EKZ2"/>
<protein>
    <submittedName>
        <fullName evidence="2">Uncharacterized protein</fullName>
    </submittedName>
</protein>
<evidence type="ECO:0000256" key="1">
    <source>
        <dbReference type="SAM" id="MobiDB-lite"/>
    </source>
</evidence>
<feature type="region of interest" description="Disordered" evidence="1">
    <location>
        <begin position="30"/>
        <end position="74"/>
    </location>
</feature>
<evidence type="ECO:0000313" key="3">
    <source>
        <dbReference type="Proteomes" id="UP000314294"/>
    </source>
</evidence>
<proteinExistence type="predicted"/>
<evidence type="ECO:0000313" key="2">
    <source>
        <dbReference type="EMBL" id="TNN29479.1"/>
    </source>
</evidence>
<gene>
    <name evidence="2" type="ORF">EYF80_060371</name>
</gene>
<reference evidence="2 3" key="1">
    <citation type="submission" date="2019-03" db="EMBL/GenBank/DDBJ databases">
        <title>First draft genome of Liparis tanakae, snailfish: a comprehensive survey of snailfish specific genes.</title>
        <authorList>
            <person name="Kim W."/>
            <person name="Song I."/>
            <person name="Jeong J.-H."/>
            <person name="Kim D."/>
            <person name="Kim S."/>
            <person name="Ryu S."/>
            <person name="Song J.Y."/>
            <person name="Lee S.K."/>
        </authorList>
    </citation>
    <scope>NUCLEOTIDE SEQUENCE [LARGE SCALE GENOMIC DNA]</scope>
    <source>
        <tissue evidence="2">Muscle</tissue>
    </source>
</reference>
<comment type="caution">
    <text evidence="2">The sequence shown here is derived from an EMBL/GenBank/DDBJ whole genome shotgun (WGS) entry which is preliminary data.</text>
</comment>
<accession>A0A4Z2EKZ2</accession>
<sequence>MERSSLVQLVHEQVTRAKHLISSPFLHVKGWSSEAAPGDPPRGQRGSVGPSNIRSGHQVHHISIVPLETTESDL</sequence>
<name>A0A4Z2EKZ2_9TELE</name>
<keyword evidence="3" id="KW-1185">Reference proteome</keyword>
<dbReference type="EMBL" id="SRLO01005603">
    <property type="protein sequence ID" value="TNN29479.1"/>
    <property type="molecule type" value="Genomic_DNA"/>
</dbReference>